<sequence>MASYTTDDIEILIATMDREDLSFLERIFSLPVSQITQPILIVNQSKTRQLSSNIDSIRVINDANYGLSRSRNIALENATRKYVWILDDDVQILPTAMTHILQAIHKHPDTAALTFKMQLPNGKPKRSYAAEEFEYRKTHLSHGPASIEIVLNVKRMQTSGVRFNQRFGLGAQFPLGEEQVLFTDLLHAGEQGRFIPEFIVQHDEVSSGIDPTSKKTIYARGAVAAHSNQLKAIFLNFKYVFFLWRKGYVKNWSKLIEAYWLFDHGVEDYATGFEGHRNLHLDL</sequence>
<dbReference type="Pfam" id="PF00535">
    <property type="entry name" value="Glycos_transf_2"/>
    <property type="match status" value="1"/>
</dbReference>
<comment type="caution">
    <text evidence="2">The sequence shown here is derived from an EMBL/GenBank/DDBJ whole genome shotgun (WGS) entry which is preliminary data.</text>
</comment>
<organism evidence="2 3">
    <name type="scientific">Nonlabens agnitus</name>
    <dbReference type="NCBI Taxonomy" id="870484"/>
    <lineage>
        <taxon>Bacteria</taxon>
        <taxon>Pseudomonadati</taxon>
        <taxon>Bacteroidota</taxon>
        <taxon>Flavobacteriia</taxon>
        <taxon>Flavobacteriales</taxon>
        <taxon>Flavobacteriaceae</taxon>
        <taxon>Nonlabens</taxon>
    </lineage>
</organism>
<evidence type="ECO:0000313" key="2">
    <source>
        <dbReference type="EMBL" id="PRP67239.1"/>
    </source>
</evidence>
<proteinExistence type="predicted"/>
<keyword evidence="3" id="KW-1185">Reference proteome</keyword>
<name>A0A2S9WUV7_9FLAO</name>
<protein>
    <recommendedName>
        <fullName evidence="1">Glycosyltransferase 2-like domain-containing protein</fullName>
    </recommendedName>
</protein>
<evidence type="ECO:0000259" key="1">
    <source>
        <dbReference type="Pfam" id="PF00535"/>
    </source>
</evidence>
<evidence type="ECO:0000313" key="3">
    <source>
        <dbReference type="Proteomes" id="UP000239532"/>
    </source>
</evidence>
<dbReference type="EMBL" id="MQUC01000003">
    <property type="protein sequence ID" value="PRP67239.1"/>
    <property type="molecule type" value="Genomic_DNA"/>
</dbReference>
<dbReference type="PANTHER" id="PTHR43685">
    <property type="entry name" value="GLYCOSYLTRANSFERASE"/>
    <property type="match status" value="1"/>
</dbReference>
<reference evidence="2 3" key="1">
    <citation type="submission" date="2016-11" db="EMBL/GenBank/DDBJ databases">
        <title>Trade-off between light-utilization and light-protection in marine flavobacteria.</title>
        <authorList>
            <person name="Kumagai Y."/>
        </authorList>
    </citation>
    <scope>NUCLEOTIDE SEQUENCE [LARGE SCALE GENOMIC DNA]</scope>
    <source>
        <strain evidence="2 3">JCM 17109</strain>
    </source>
</reference>
<dbReference type="SUPFAM" id="SSF53448">
    <property type="entry name" value="Nucleotide-diphospho-sugar transferases"/>
    <property type="match status" value="1"/>
</dbReference>
<dbReference type="PANTHER" id="PTHR43685:SF2">
    <property type="entry name" value="GLYCOSYLTRANSFERASE 2-LIKE DOMAIN-CONTAINING PROTEIN"/>
    <property type="match status" value="1"/>
</dbReference>
<dbReference type="Proteomes" id="UP000239532">
    <property type="component" value="Unassembled WGS sequence"/>
</dbReference>
<dbReference type="InterPro" id="IPR050834">
    <property type="entry name" value="Glycosyltransf_2"/>
</dbReference>
<accession>A0A2S9WUV7</accession>
<dbReference type="InterPro" id="IPR001173">
    <property type="entry name" value="Glyco_trans_2-like"/>
</dbReference>
<feature type="domain" description="Glycosyltransferase 2-like" evidence="1">
    <location>
        <begin position="45"/>
        <end position="114"/>
    </location>
</feature>
<dbReference type="AlphaFoldDB" id="A0A2S9WUV7"/>
<gene>
    <name evidence="2" type="ORF">BST86_09060</name>
</gene>
<dbReference type="InterPro" id="IPR029044">
    <property type="entry name" value="Nucleotide-diphossugar_trans"/>
</dbReference>
<dbReference type="Gene3D" id="3.90.550.10">
    <property type="entry name" value="Spore Coat Polysaccharide Biosynthesis Protein SpsA, Chain A"/>
    <property type="match status" value="1"/>
</dbReference>